<keyword evidence="14" id="KW-1185">Reference proteome</keyword>
<evidence type="ECO:0000256" key="4">
    <source>
        <dbReference type="ARBA" id="ARBA00022452"/>
    </source>
</evidence>
<evidence type="ECO:0000256" key="2">
    <source>
        <dbReference type="ARBA" id="ARBA00011233"/>
    </source>
</evidence>
<protein>
    <recommendedName>
        <fullName evidence="12">Porin domain-containing protein</fullName>
    </recommendedName>
</protein>
<feature type="signal peptide" evidence="11">
    <location>
        <begin position="1"/>
        <end position="20"/>
    </location>
</feature>
<keyword evidence="5" id="KW-0812">Transmembrane</keyword>
<evidence type="ECO:0000256" key="3">
    <source>
        <dbReference type="ARBA" id="ARBA00022448"/>
    </source>
</evidence>
<dbReference type="InterPro" id="IPR050298">
    <property type="entry name" value="Gram-neg_bact_OMP"/>
</dbReference>
<gene>
    <name evidence="13" type="ORF">HMPREF2130_06000</name>
</gene>
<dbReference type="InterPro" id="IPR033900">
    <property type="entry name" value="Gram_neg_porin_domain"/>
</dbReference>
<comment type="subcellular location">
    <subcellularLocation>
        <location evidence="1">Cell outer membrane</location>
        <topology evidence="1">Multi-pass membrane protein</topology>
    </subcellularLocation>
</comment>
<comment type="caution">
    <text evidence="13">The sequence shown here is derived from an EMBL/GenBank/DDBJ whole genome shotgun (WGS) entry which is preliminary data.</text>
</comment>
<evidence type="ECO:0000313" key="14">
    <source>
        <dbReference type="Proteomes" id="UP000029629"/>
    </source>
</evidence>
<dbReference type="CDD" id="cd00342">
    <property type="entry name" value="gram_neg_porins"/>
    <property type="match status" value="1"/>
</dbReference>
<evidence type="ECO:0000256" key="10">
    <source>
        <dbReference type="ARBA" id="ARBA00023237"/>
    </source>
</evidence>
<keyword evidence="7" id="KW-0406">Ion transport</keyword>
<dbReference type="Gene3D" id="2.40.160.10">
    <property type="entry name" value="Porin"/>
    <property type="match status" value="1"/>
</dbReference>
<evidence type="ECO:0000256" key="5">
    <source>
        <dbReference type="ARBA" id="ARBA00022692"/>
    </source>
</evidence>
<proteinExistence type="predicted"/>
<dbReference type="PANTHER" id="PTHR34501">
    <property type="entry name" value="PROTEIN YDDL-RELATED"/>
    <property type="match status" value="1"/>
</dbReference>
<keyword evidence="10" id="KW-0998">Cell outer membrane</keyword>
<accession>A0A095Z8L1</accession>
<evidence type="ECO:0000259" key="12">
    <source>
        <dbReference type="Pfam" id="PF13609"/>
    </source>
</evidence>
<keyword evidence="8" id="KW-0626">Porin</keyword>
<comment type="subunit">
    <text evidence="2">Homotrimer.</text>
</comment>
<feature type="domain" description="Porin" evidence="12">
    <location>
        <begin position="7"/>
        <end position="394"/>
    </location>
</feature>
<evidence type="ECO:0000256" key="11">
    <source>
        <dbReference type="SAM" id="SignalP"/>
    </source>
</evidence>
<keyword evidence="6 11" id="KW-0732">Signal</keyword>
<dbReference type="GO" id="GO:0015288">
    <property type="term" value="F:porin activity"/>
    <property type="evidence" value="ECO:0007669"/>
    <property type="project" value="UniProtKB-KW"/>
</dbReference>
<dbReference type="Pfam" id="PF13609">
    <property type="entry name" value="Porin_4"/>
    <property type="match status" value="1"/>
</dbReference>
<evidence type="ECO:0000313" key="13">
    <source>
        <dbReference type="EMBL" id="KGF30686.1"/>
    </source>
</evidence>
<evidence type="ECO:0000256" key="7">
    <source>
        <dbReference type="ARBA" id="ARBA00023065"/>
    </source>
</evidence>
<keyword evidence="4" id="KW-1134">Transmembrane beta strand</keyword>
<dbReference type="PANTHER" id="PTHR34501:SF9">
    <property type="entry name" value="MAJOR OUTER MEMBRANE PROTEIN P.IA"/>
    <property type="match status" value="1"/>
</dbReference>
<dbReference type="GO" id="GO:0006811">
    <property type="term" value="P:monoatomic ion transport"/>
    <property type="evidence" value="ECO:0007669"/>
    <property type="project" value="UniProtKB-KW"/>
</dbReference>
<feature type="chain" id="PRO_5001915772" description="Porin domain-containing protein" evidence="11">
    <location>
        <begin position="21"/>
        <end position="425"/>
    </location>
</feature>
<dbReference type="OrthoDB" id="8520696at2"/>
<dbReference type="eggNOG" id="COG3203">
    <property type="taxonomic scope" value="Bacteria"/>
</dbReference>
<keyword evidence="9" id="KW-0472">Membrane</keyword>
<dbReference type="GO" id="GO:0046930">
    <property type="term" value="C:pore complex"/>
    <property type="evidence" value="ECO:0007669"/>
    <property type="project" value="UniProtKB-KW"/>
</dbReference>
<evidence type="ECO:0000256" key="9">
    <source>
        <dbReference type="ARBA" id="ARBA00023136"/>
    </source>
</evidence>
<dbReference type="GO" id="GO:0009279">
    <property type="term" value="C:cell outer membrane"/>
    <property type="evidence" value="ECO:0007669"/>
    <property type="project" value="UniProtKB-SubCell"/>
</dbReference>
<dbReference type="RefSeq" id="WP_036559041.1">
    <property type="nucleotide sequence ID" value="NZ_JRNI01000021.1"/>
</dbReference>
<dbReference type="EMBL" id="JRNI01000021">
    <property type="protein sequence ID" value="KGF30686.1"/>
    <property type="molecule type" value="Genomic_DNA"/>
</dbReference>
<dbReference type="AlphaFoldDB" id="A0A095Z8L1"/>
<keyword evidence="3" id="KW-0813">Transport</keyword>
<evidence type="ECO:0000256" key="6">
    <source>
        <dbReference type="ARBA" id="ARBA00022729"/>
    </source>
</evidence>
<organism evidence="13 14">
    <name type="scientific">Oligella urethralis DNF00040</name>
    <dbReference type="NCBI Taxonomy" id="1401065"/>
    <lineage>
        <taxon>Bacteria</taxon>
        <taxon>Pseudomonadati</taxon>
        <taxon>Pseudomonadota</taxon>
        <taxon>Betaproteobacteria</taxon>
        <taxon>Burkholderiales</taxon>
        <taxon>Alcaligenaceae</taxon>
        <taxon>Oligella</taxon>
    </lineage>
</organism>
<evidence type="ECO:0000256" key="8">
    <source>
        <dbReference type="ARBA" id="ARBA00023114"/>
    </source>
</evidence>
<dbReference type="InterPro" id="IPR023614">
    <property type="entry name" value="Porin_dom_sf"/>
</dbReference>
<evidence type="ECO:0000256" key="1">
    <source>
        <dbReference type="ARBA" id="ARBA00004571"/>
    </source>
</evidence>
<reference evidence="13 14" key="1">
    <citation type="submission" date="2014-07" db="EMBL/GenBank/DDBJ databases">
        <authorList>
            <person name="McCorrison J."/>
            <person name="Sanka R."/>
            <person name="Torralba M."/>
            <person name="Gillis M."/>
            <person name="Haft D.H."/>
            <person name="Methe B."/>
            <person name="Sutton G."/>
            <person name="Nelson K.E."/>
        </authorList>
    </citation>
    <scope>NUCLEOTIDE SEQUENCE [LARGE SCALE GENOMIC DNA]</scope>
    <source>
        <strain evidence="13 14">DNF00040</strain>
    </source>
</reference>
<dbReference type="Proteomes" id="UP000029629">
    <property type="component" value="Unassembled WGS sequence"/>
</dbReference>
<dbReference type="SUPFAM" id="SSF56935">
    <property type="entry name" value="Porins"/>
    <property type="match status" value="1"/>
</dbReference>
<sequence>MKKTLLAAALVTGFAGVAHAESSVTLYGLVDAGYGYQNIETKYRGDYTNGKVSTRNFGVRSGVMNGNRWGLKGKEDLGNGTSAIFVLESGFDLGDGSASQAKSVSHKVVVDVDADGKPVYGTLKTKENRLFGRQAYVGLTGDSWGTFTIGRQYNAADTFVAPVDPFGTSGGLASATNVFGDSLSTRYDRAIKYVSPNFSGFQFGVGVVHDDNRVKTSGERFGGDTKTSDRLFGVTTGLGFTSGPIYLGASFDYINLKSKLNGETTSDAKTKAWNVGGTYDFDVVKLHLMYGGQVDGAIGGVGALADHAVETIGLEATPGFGAGAFNGEGLRQHSWLGGLSAPVGDAGKVMFSYAGNTVKNKDVNPDVKVKSHNFALGYRHSLSKRTSVYGVASYGWAEGKERRDNFSGKTKTNATQAVIGLQHRF</sequence>
<name>A0A095Z8L1_9BURK</name>